<dbReference type="AlphaFoldDB" id="A0A328FF42"/>
<dbReference type="EMBL" id="QLNI01000024">
    <property type="protein sequence ID" value="RAM01653.1"/>
    <property type="molecule type" value="Genomic_DNA"/>
</dbReference>
<accession>A0A328FF42</accession>
<dbReference type="Proteomes" id="UP000248798">
    <property type="component" value="Unassembled WGS sequence"/>
</dbReference>
<evidence type="ECO:0000313" key="3">
    <source>
        <dbReference type="Proteomes" id="UP000248798"/>
    </source>
</evidence>
<proteinExistence type="predicted"/>
<organism evidence="2 3">
    <name type="scientific">Desulfobacter hydrogenophilus</name>
    <dbReference type="NCBI Taxonomy" id="2291"/>
    <lineage>
        <taxon>Bacteria</taxon>
        <taxon>Pseudomonadati</taxon>
        <taxon>Thermodesulfobacteriota</taxon>
        <taxon>Desulfobacteria</taxon>
        <taxon>Desulfobacterales</taxon>
        <taxon>Desulfobacteraceae</taxon>
        <taxon>Desulfobacter</taxon>
    </lineage>
</organism>
<dbReference type="EMBL" id="CP036313">
    <property type="protein sequence ID" value="QBH14092.1"/>
    <property type="molecule type" value="Genomic_DNA"/>
</dbReference>
<protein>
    <recommendedName>
        <fullName evidence="5">NodB homology domain-containing protein</fullName>
    </recommendedName>
</protein>
<dbReference type="OrthoDB" id="5352625at2"/>
<dbReference type="Proteomes" id="UP000293902">
    <property type="component" value="Chromosome"/>
</dbReference>
<dbReference type="InterPro" id="IPR011330">
    <property type="entry name" value="Glyco_hydro/deAcase_b/a-brl"/>
</dbReference>
<dbReference type="SUPFAM" id="SSF88713">
    <property type="entry name" value="Glycoside hydrolase/deacetylase"/>
    <property type="match status" value="1"/>
</dbReference>
<gene>
    <name evidence="2" type="ORF">DO021_12815</name>
    <name evidence="1" type="ORF">EYB58_14880</name>
</gene>
<evidence type="ECO:0008006" key="5">
    <source>
        <dbReference type="Google" id="ProtNLM"/>
    </source>
</evidence>
<evidence type="ECO:0000313" key="2">
    <source>
        <dbReference type="EMBL" id="RAM01653.1"/>
    </source>
</evidence>
<evidence type="ECO:0000313" key="1">
    <source>
        <dbReference type="EMBL" id="QBH14092.1"/>
    </source>
</evidence>
<dbReference type="GO" id="GO:0005975">
    <property type="term" value="P:carbohydrate metabolic process"/>
    <property type="evidence" value="ECO:0007669"/>
    <property type="project" value="InterPro"/>
</dbReference>
<evidence type="ECO:0000313" key="4">
    <source>
        <dbReference type="Proteomes" id="UP000293902"/>
    </source>
</evidence>
<reference evidence="2 3" key="1">
    <citation type="submission" date="2018-06" db="EMBL/GenBank/DDBJ databases">
        <title>Complete Genome Sequence of Desulfobacter hydrogenophilus (DSM3380).</title>
        <authorList>
            <person name="Marietou A."/>
            <person name="Schreiber L."/>
            <person name="Marshall I."/>
            <person name="Jorgensen B."/>
        </authorList>
    </citation>
    <scope>NUCLEOTIDE SEQUENCE [LARGE SCALE GENOMIC DNA]</scope>
    <source>
        <strain evidence="2 3">DSM 3380</strain>
    </source>
</reference>
<dbReference type="Gene3D" id="3.20.20.370">
    <property type="entry name" value="Glycoside hydrolase/deacetylase"/>
    <property type="match status" value="1"/>
</dbReference>
<reference evidence="1 4" key="2">
    <citation type="submission" date="2019-02" db="EMBL/GenBank/DDBJ databases">
        <title>Complete genome sequence of Desulfobacter hydrogenophilus AcRS1.</title>
        <authorList>
            <person name="Marietou A."/>
            <person name="Lund M.B."/>
            <person name="Marshall I.P.G."/>
            <person name="Schreiber L."/>
            <person name="Jorgensen B."/>
        </authorList>
    </citation>
    <scope>NUCLEOTIDE SEQUENCE [LARGE SCALE GENOMIC DNA]</scope>
    <source>
        <strain evidence="1 4">AcRS1</strain>
    </source>
</reference>
<name>A0A328FF42_9BACT</name>
<dbReference type="CDD" id="cd10931">
    <property type="entry name" value="CE4_u7"/>
    <property type="match status" value="1"/>
</dbReference>
<sequence>MSDLNVCLTHDIDRVRKTHQYITKDLKMGRWHNLVPLLSGERPYWTFDDMAELESRYGAKSTIFFLHETIPFKLLSPGTWKLSLGRYSLREPEIGRLVRRLDAGGWEIGLHGSYRSYRDETLLEMEKKMLEDVLDNKVSGIRQHYLNLDEPDTWICQKKAGFSYDASLGRTDISGYKDGRMAPFIDETSRMAVIPLTIMECCLFNEVGHDKQKALKRAVEWMDHSQENGLYYTILWHQHMLNEKEFPGYRWVYEEILKECGRRKALFRLCRDVNVRSEGIRSKNGKA</sequence>
<dbReference type="RefSeq" id="WP_111957278.1">
    <property type="nucleotide sequence ID" value="NZ_CP036313.1"/>
</dbReference>
<keyword evidence="4" id="KW-1185">Reference proteome</keyword>